<dbReference type="OMA" id="WQQEGFN"/>
<dbReference type="InParanoid" id="K3WEU8"/>
<dbReference type="GO" id="GO:0006891">
    <property type="term" value="P:intra-Golgi vesicle-mediated transport"/>
    <property type="evidence" value="ECO:0007669"/>
    <property type="project" value="InterPro"/>
</dbReference>
<dbReference type="GO" id="GO:0000139">
    <property type="term" value="C:Golgi membrane"/>
    <property type="evidence" value="ECO:0007669"/>
    <property type="project" value="UniProtKB-SubCell"/>
</dbReference>
<evidence type="ECO:0000256" key="2">
    <source>
        <dbReference type="ARBA" id="ARBA00006415"/>
    </source>
</evidence>
<feature type="transmembrane region" description="Helical" evidence="12">
    <location>
        <begin position="697"/>
        <end position="716"/>
    </location>
</feature>
<reference evidence="16" key="2">
    <citation type="submission" date="2010-04" db="EMBL/GenBank/DDBJ databases">
        <authorList>
            <person name="Buell R."/>
            <person name="Hamilton J."/>
            <person name="Hostetler J."/>
        </authorList>
    </citation>
    <scope>NUCLEOTIDE SEQUENCE [LARGE SCALE GENOMIC DNA]</scope>
    <source>
        <strain evidence="16">DAOM:BR144</strain>
    </source>
</reference>
<evidence type="ECO:0000256" key="6">
    <source>
        <dbReference type="ARBA" id="ARBA00022989"/>
    </source>
</evidence>
<keyword evidence="9 12" id="KW-0472">Membrane</keyword>
<dbReference type="Proteomes" id="UP000019132">
    <property type="component" value="Unassembled WGS sequence"/>
</dbReference>
<comment type="subcellular location">
    <subcellularLocation>
        <location evidence="1">Golgi apparatus membrane</location>
        <topology evidence="1">Single-pass type IV membrane protein</topology>
    </subcellularLocation>
</comment>
<evidence type="ECO:0000256" key="12">
    <source>
        <dbReference type="SAM" id="Phobius"/>
    </source>
</evidence>
<keyword evidence="6 12" id="KW-1133">Transmembrane helix</keyword>
<reference evidence="16" key="1">
    <citation type="journal article" date="2010" name="Genome Biol.">
        <title>Genome sequence of the necrotrophic plant pathogen Pythium ultimum reveals original pathogenicity mechanisms and effector repertoire.</title>
        <authorList>
            <person name="Levesque C.A."/>
            <person name="Brouwer H."/>
            <person name="Cano L."/>
            <person name="Hamilton J.P."/>
            <person name="Holt C."/>
            <person name="Huitema E."/>
            <person name="Raffaele S."/>
            <person name="Robideau G.P."/>
            <person name="Thines M."/>
            <person name="Win J."/>
            <person name="Zerillo M.M."/>
            <person name="Beakes G.W."/>
            <person name="Boore J.L."/>
            <person name="Busam D."/>
            <person name="Dumas B."/>
            <person name="Ferriera S."/>
            <person name="Fuerstenberg S.I."/>
            <person name="Gachon C.M."/>
            <person name="Gaulin E."/>
            <person name="Govers F."/>
            <person name="Grenville-Briggs L."/>
            <person name="Horner N."/>
            <person name="Hostetler J."/>
            <person name="Jiang R.H."/>
            <person name="Johnson J."/>
            <person name="Krajaejun T."/>
            <person name="Lin H."/>
            <person name="Meijer H.J."/>
            <person name="Moore B."/>
            <person name="Morris P."/>
            <person name="Phuntmart V."/>
            <person name="Puiu D."/>
            <person name="Shetty J."/>
            <person name="Stajich J.E."/>
            <person name="Tripathy S."/>
            <person name="Wawra S."/>
            <person name="van West P."/>
            <person name="Whitty B.R."/>
            <person name="Coutinho P.M."/>
            <person name="Henrissat B."/>
            <person name="Martin F."/>
            <person name="Thomas P.D."/>
            <person name="Tyler B.M."/>
            <person name="De Vries R.P."/>
            <person name="Kamoun S."/>
            <person name="Yandell M."/>
            <person name="Tisserat N."/>
            <person name="Buell C.R."/>
        </authorList>
    </citation>
    <scope>NUCLEOTIDE SEQUENCE</scope>
    <source>
        <strain evidence="16">DAOM:BR144</strain>
    </source>
</reference>
<feature type="domain" description="CASP C-terminal" evidence="13">
    <location>
        <begin position="464"/>
        <end position="717"/>
    </location>
</feature>
<feature type="coiled-coil region" evidence="10">
    <location>
        <begin position="553"/>
        <end position="594"/>
    </location>
</feature>
<feature type="region of interest" description="Disordered" evidence="11">
    <location>
        <begin position="405"/>
        <end position="431"/>
    </location>
</feature>
<dbReference type="eggNOG" id="KOG0963">
    <property type="taxonomic scope" value="Eukaryota"/>
</dbReference>
<dbReference type="PANTHER" id="PTHR14043">
    <property type="entry name" value="CCAAT DISPLACEMENT PROTEIN-RELATED"/>
    <property type="match status" value="1"/>
</dbReference>
<dbReference type="InterPro" id="IPR012955">
    <property type="entry name" value="CASP_C"/>
</dbReference>
<dbReference type="STRING" id="431595.K3WEU8"/>
<reference evidence="15" key="3">
    <citation type="submission" date="2015-02" db="UniProtKB">
        <authorList>
            <consortium name="EnsemblProtists"/>
        </authorList>
    </citation>
    <scope>IDENTIFICATION</scope>
    <source>
        <strain evidence="15">DAOM BR144</strain>
    </source>
</reference>
<evidence type="ECO:0000313" key="16">
    <source>
        <dbReference type="Proteomes" id="UP000019132"/>
    </source>
</evidence>
<evidence type="ECO:0000313" key="15">
    <source>
        <dbReference type="EnsemblProtists" id="PYU1_T003489"/>
    </source>
</evidence>
<keyword evidence="16" id="KW-1185">Reference proteome</keyword>
<dbReference type="EMBL" id="GL376603">
    <property type="status" value="NOT_ANNOTATED_CDS"/>
    <property type="molecule type" value="Genomic_DNA"/>
</dbReference>
<feature type="region of interest" description="Disordered" evidence="11">
    <location>
        <begin position="1"/>
        <end position="31"/>
    </location>
</feature>
<name>K3WEU8_GLOUD</name>
<evidence type="ECO:0000256" key="9">
    <source>
        <dbReference type="ARBA" id="ARBA00023136"/>
    </source>
</evidence>
<evidence type="ECO:0000256" key="7">
    <source>
        <dbReference type="ARBA" id="ARBA00023034"/>
    </source>
</evidence>
<comment type="similarity">
    <text evidence="2">Belongs to the CASP family.</text>
</comment>
<dbReference type="AlphaFoldDB" id="K3WEU8"/>
<dbReference type="Pfam" id="PF08172">
    <property type="entry name" value="CASP_C"/>
    <property type="match status" value="1"/>
</dbReference>
<evidence type="ECO:0000256" key="8">
    <source>
        <dbReference type="ARBA" id="ARBA00023054"/>
    </source>
</evidence>
<evidence type="ECO:0000256" key="5">
    <source>
        <dbReference type="ARBA" id="ARBA00022692"/>
    </source>
</evidence>
<dbReference type="InterPro" id="IPR057476">
    <property type="entry name" value="Cux_N"/>
</dbReference>
<evidence type="ECO:0000256" key="10">
    <source>
        <dbReference type="SAM" id="Coils"/>
    </source>
</evidence>
<dbReference type="EnsemblProtists" id="PYU1_T003489">
    <property type="protein sequence ID" value="PYU1_T003489"/>
    <property type="gene ID" value="PYU1_G003479"/>
</dbReference>
<keyword evidence="7" id="KW-0333">Golgi apparatus</keyword>
<dbReference type="PANTHER" id="PTHR14043:SF2">
    <property type="entry name" value="HOMEOBOX PROTEIN CUT"/>
    <property type="match status" value="1"/>
</dbReference>
<keyword evidence="8 10" id="KW-0175">Coiled coil</keyword>
<evidence type="ECO:0000259" key="14">
    <source>
        <dbReference type="Pfam" id="PF25398"/>
    </source>
</evidence>
<evidence type="ECO:0000256" key="11">
    <source>
        <dbReference type="SAM" id="MobiDB-lite"/>
    </source>
</evidence>
<accession>K3WEU8</accession>
<organism evidence="15 16">
    <name type="scientific">Globisporangium ultimum (strain ATCC 200006 / CBS 805.95 / DAOM BR144)</name>
    <name type="common">Pythium ultimum</name>
    <dbReference type="NCBI Taxonomy" id="431595"/>
    <lineage>
        <taxon>Eukaryota</taxon>
        <taxon>Sar</taxon>
        <taxon>Stramenopiles</taxon>
        <taxon>Oomycota</taxon>
        <taxon>Peronosporomycetes</taxon>
        <taxon>Pythiales</taxon>
        <taxon>Pythiaceae</taxon>
        <taxon>Globisporangium</taxon>
    </lineage>
</organism>
<dbReference type="HOGENOM" id="CLU_016758_0_0_1"/>
<proteinExistence type="inferred from homology"/>
<evidence type="ECO:0000256" key="4">
    <source>
        <dbReference type="ARBA" id="ARBA00022448"/>
    </source>
</evidence>
<protein>
    <recommendedName>
        <fullName evidence="3">Protein CASP</fullName>
    </recommendedName>
</protein>
<feature type="compositionally biased region" description="Low complexity" evidence="11">
    <location>
        <begin position="419"/>
        <end position="431"/>
    </location>
</feature>
<feature type="compositionally biased region" description="Low complexity" evidence="11">
    <location>
        <begin position="11"/>
        <end position="30"/>
    </location>
</feature>
<feature type="domain" description="Cux N-terminal" evidence="14">
    <location>
        <begin position="34"/>
        <end position="142"/>
    </location>
</feature>
<keyword evidence="5 12" id="KW-0812">Transmembrane</keyword>
<evidence type="ECO:0000259" key="13">
    <source>
        <dbReference type="Pfam" id="PF08172"/>
    </source>
</evidence>
<dbReference type="VEuPathDB" id="FungiDB:PYU1_G003479"/>
<sequence>MADPSASARPAPMSTGATTGASATPRSRSSVSRQAITPVLQFWKAFDLDSKRLVLDTQGNTMKTEKDNSVRSRKKLAETTKTFRKLPDSDKVHGIGGLLRAYQEEIDNLTKRAKYSENAFFMLYKGLFAAPDPVPSLEAIADMKIQETEDENRRLKRELKEYELEFASLKNQDITIRNLEDQVAKFEQDMDNMVHERVTLQCRELDEQLALKAAELVQQKVDFERQLETSRSELRDAFRRMDAMQSDLFAYKQQSGRAKNALDAELEMMVSQDTIVTQTLQLENAQLKKQLDDLLSVTGGDILGNSSSLPLASSPSALADAAVEERDATIRKLRQEVFALKEAAASASDHVLQERKRYEATLAETNDRANKLTAQLAARPTLEKYNDVLHQLRVLQQLEYNIVDEDEDENEANTRLSMTSASSSTADAATTESEKILVSRVRRLAHSLQQSELLVQQRTAALSQAQEELQQKRSVIQEQATLLRNLEEHVAALESRKSKSIHTNNTDVGTEILLDAMEDQLKTSLSGGPIIAPSLTTPSAAAEGVDASDFKMLEIVRSQRDRFRERMKELQSEKSKLEELANSYKASVTRLENDNMQLYHKIRYLQSYRNGNGRNGANHRVTPSYNNNFSNLEDGNGGAGGDVEAKYKSLYEEKMNPFVQFNNLERQQRYTNLNTVDKILLNSARLFLGHRITRNIAFGYILLLHFLVFATLYSFMHGCGVTNA</sequence>
<evidence type="ECO:0000256" key="3">
    <source>
        <dbReference type="ARBA" id="ARBA00018691"/>
    </source>
</evidence>
<evidence type="ECO:0000256" key="1">
    <source>
        <dbReference type="ARBA" id="ARBA00004409"/>
    </source>
</evidence>
<feature type="coiled-coil region" evidence="10">
    <location>
        <begin position="99"/>
        <end position="233"/>
    </location>
</feature>
<dbReference type="Pfam" id="PF25398">
    <property type="entry name" value="CUX1_N"/>
    <property type="match status" value="1"/>
</dbReference>
<keyword evidence="4" id="KW-0813">Transport</keyword>
<feature type="coiled-coil region" evidence="10">
    <location>
        <begin position="448"/>
        <end position="496"/>
    </location>
</feature>